<feature type="compositionally biased region" description="Basic and acidic residues" evidence="1">
    <location>
        <begin position="28"/>
        <end position="41"/>
    </location>
</feature>
<organism evidence="2 3">
    <name type="scientific">Paenibacillus tritici</name>
    <dbReference type="NCBI Taxonomy" id="1873425"/>
    <lineage>
        <taxon>Bacteria</taxon>
        <taxon>Bacillati</taxon>
        <taxon>Bacillota</taxon>
        <taxon>Bacilli</taxon>
        <taxon>Bacillales</taxon>
        <taxon>Paenibacillaceae</taxon>
        <taxon>Paenibacillus</taxon>
    </lineage>
</organism>
<evidence type="ECO:0000313" key="2">
    <source>
        <dbReference type="EMBL" id="NQX44758.1"/>
    </source>
</evidence>
<feature type="region of interest" description="Disordered" evidence="1">
    <location>
        <begin position="1"/>
        <end position="65"/>
    </location>
</feature>
<keyword evidence="3" id="KW-1185">Reference proteome</keyword>
<feature type="compositionally biased region" description="Polar residues" evidence="1">
    <location>
        <begin position="56"/>
        <end position="65"/>
    </location>
</feature>
<evidence type="ECO:0000256" key="1">
    <source>
        <dbReference type="SAM" id="MobiDB-lite"/>
    </source>
</evidence>
<comment type="caution">
    <text evidence="2">The sequence shown here is derived from an EMBL/GenBank/DDBJ whole genome shotgun (WGS) entry which is preliminary data.</text>
</comment>
<dbReference type="EMBL" id="JABMKX010000003">
    <property type="protein sequence ID" value="NQX44758.1"/>
    <property type="molecule type" value="Genomic_DNA"/>
</dbReference>
<reference evidence="2 3" key="1">
    <citation type="submission" date="2020-05" db="EMBL/GenBank/DDBJ databases">
        <title>Paenibacillus glebae, sp. nov., Paenibacillus humi sp. nov., Paenibacillus pedi sp. nov., Paenibacillus terrestris sp. nov. and Paenibacillus terricola sp. nov., isolated from a forest top soil sample.</title>
        <authorList>
            <person name="Qi S."/>
            <person name="Carlier A."/>
            <person name="Cnockaert M."/>
            <person name="Vandamme P."/>
        </authorList>
    </citation>
    <scope>NUCLEOTIDE SEQUENCE [LARGE SCALE GENOMIC DNA]</scope>
    <source>
        <strain evidence="2 3">LMG 29502</strain>
    </source>
</reference>
<feature type="compositionally biased region" description="Basic and acidic residues" evidence="1">
    <location>
        <begin position="1"/>
        <end position="19"/>
    </location>
</feature>
<dbReference type="Proteomes" id="UP000711047">
    <property type="component" value="Unassembled WGS sequence"/>
</dbReference>
<name>A0ABX2DJH0_9BACL</name>
<accession>A0ABX2DJH0</accession>
<sequence>MSKSSDARQDQSHNAKEAAEFQNQTIREFVEEKAGDNRTKGPVDGSTARLPDDQNRLISQHNLRK</sequence>
<dbReference type="RefSeq" id="WP_173128960.1">
    <property type="nucleotide sequence ID" value="NZ_CP073365.1"/>
</dbReference>
<evidence type="ECO:0008006" key="4">
    <source>
        <dbReference type="Google" id="ProtNLM"/>
    </source>
</evidence>
<gene>
    <name evidence="2" type="ORF">HQN87_05420</name>
</gene>
<evidence type="ECO:0000313" key="3">
    <source>
        <dbReference type="Proteomes" id="UP000711047"/>
    </source>
</evidence>
<protein>
    <recommendedName>
        <fullName evidence="4">DUF4025 domain-containing protein</fullName>
    </recommendedName>
</protein>
<proteinExistence type="predicted"/>